<sequence>MVSTAISFDRLAYVDRLKSGGIDETQARAHADALDAALRDTVATKSDLEALGRDLRQEIADLRSEMVGQGVELRGEIAALGVELRGEIAAQGMELRSEIADVRRDMSGLETRLDAKIDTSAANLKVEILRWLFVSQIALGGFLFASMKFVR</sequence>
<dbReference type="AlphaFoldDB" id="A0A6B8MAB7"/>
<organism evidence="1 2">
    <name type="scientific">Methylocystis parvus</name>
    <dbReference type="NCBI Taxonomy" id="134"/>
    <lineage>
        <taxon>Bacteria</taxon>
        <taxon>Pseudomonadati</taxon>
        <taxon>Pseudomonadota</taxon>
        <taxon>Alphaproteobacteria</taxon>
        <taxon>Hyphomicrobiales</taxon>
        <taxon>Methylocystaceae</taxon>
        <taxon>Methylocystis</taxon>
    </lineage>
</organism>
<name>A0A6B8MAB7_9HYPH</name>
<gene>
    <name evidence="1" type="ORF">F7D14_15200</name>
</gene>
<evidence type="ECO:0000313" key="2">
    <source>
        <dbReference type="Proteomes" id="UP000422569"/>
    </source>
</evidence>
<dbReference type="EMBL" id="CP044331">
    <property type="protein sequence ID" value="QGM98692.1"/>
    <property type="molecule type" value="Genomic_DNA"/>
</dbReference>
<dbReference type="KEGG" id="mpar:F7D14_15200"/>
<proteinExistence type="predicted"/>
<dbReference type="RefSeq" id="WP_016919008.1">
    <property type="nucleotide sequence ID" value="NZ_CP044331.1"/>
</dbReference>
<keyword evidence="2" id="KW-1185">Reference proteome</keyword>
<dbReference type="Proteomes" id="UP000422569">
    <property type="component" value="Chromosome"/>
</dbReference>
<protein>
    <submittedName>
        <fullName evidence="1">DUF1640 domain-containing protein</fullName>
    </submittedName>
</protein>
<evidence type="ECO:0000313" key="1">
    <source>
        <dbReference type="EMBL" id="QGM98692.1"/>
    </source>
</evidence>
<reference evidence="1 2" key="1">
    <citation type="submission" date="2019-09" db="EMBL/GenBank/DDBJ databases">
        <title>Isolation and complete genome sequencing of Methylocystis species.</title>
        <authorList>
            <person name="Rumah B.L."/>
            <person name="Stead C.E."/>
            <person name="Stevens B.C."/>
            <person name="Minton N.P."/>
            <person name="Grosse-Honebrink A."/>
            <person name="Zhang Y."/>
        </authorList>
    </citation>
    <scope>NUCLEOTIDE SEQUENCE [LARGE SCALE GENOMIC DNA]</scope>
    <source>
        <strain evidence="1 2">BRCS2</strain>
    </source>
</reference>
<accession>A0A6B8MAB7</accession>
<dbReference type="Gene3D" id="1.20.5.170">
    <property type="match status" value="1"/>
</dbReference>